<reference evidence="6 7" key="1">
    <citation type="submission" date="2010-04" db="EMBL/GenBank/DDBJ databases">
        <authorList>
            <person name="Muzny D."/>
            <person name="Qin X."/>
            <person name="Deng J."/>
            <person name="Jiang H."/>
            <person name="Liu Y."/>
            <person name="Qu J."/>
            <person name="Song X.-Z."/>
            <person name="Zhang L."/>
            <person name="Thornton R."/>
            <person name="Coyle M."/>
            <person name="Francisco L."/>
            <person name="Jackson L."/>
            <person name="Javaid M."/>
            <person name="Korchina V."/>
            <person name="Kovar C."/>
            <person name="Mata R."/>
            <person name="Mathew T."/>
            <person name="Ngo R."/>
            <person name="Nguyen L."/>
            <person name="Nguyen N."/>
            <person name="Okwuonu G."/>
            <person name="Ongeri F."/>
            <person name="Pham C."/>
            <person name="Simmons D."/>
            <person name="Wilczek-Boney K."/>
            <person name="Hale W."/>
            <person name="Jakkamsetti A."/>
            <person name="Pham P."/>
            <person name="Ruth R."/>
            <person name="San Lucas F."/>
            <person name="Warren J."/>
            <person name="Zhang J."/>
            <person name="Zhao Z."/>
            <person name="Zhou C."/>
            <person name="Zhu D."/>
            <person name="Lee S."/>
            <person name="Bess C."/>
            <person name="Blankenburg K."/>
            <person name="Forbes L."/>
            <person name="Fu Q."/>
            <person name="Gubbala S."/>
            <person name="Hirani K."/>
            <person name="Jayaseelan J.C."/>
            <person name="Lara F."/>
            <person name="Munidasa M."/>
            <person name="Palculict T."/>
            <person name="Patil S."/>
            <person name="Pu L.-L."/>
            <person name="Saada N."/>
            <person name="Tang L."/>
            <person name="Weissenberger G."/>
            <person name="Zhu Y."/>
            <person name="Hemphill L."/>
            <person name="Shang Y."/>
            <person name="Youmans B."/>
            <person name="Ayvaz T."/>
            <person name="Ross M."/>
            <person name="Santibanez J."/>
            <person name="Aqrawi P."/>
            <person name="Gross S."/>
            <person name="Joshi V."/>
            <person name="Fowler G."/>
            <person name="Nazareth L."/>
            <person name="Reid J."/>
            <person name="Worley K."/>
            <person name="Petrosino J."/>
            <person name="Highlander S."/>
            <person name="Gibbs R."/>
        </authorList>
    </citation>
    <scope>NUCLEOTIDE SEQUENCE [LARGE SCALE GENOMIC DNA]</scope>
    <source>
        <strain evidence="6 7">ATCC BAA-614</strain>
    </source>
</reference>
<dbReference type="EMBL" id="ADNV01000241">
    <property type="protein sequence ID" value="EFG76774.1"/>
    <property type="molecule type" value="Genomic_DNA"/>
</dbReference>
<dbReference type="AlphaFoldDB" id="D5PAZ2"/>
<dbReference type="InterPro" id="IPR041347">
    <property type="entry name" value="MftR_C"/>
</dbReference>
<proteinExistence type="predicted"/>
<feature type="domain" description="HTH tetR-type" evidence="5">
    <location>
        <begin position="22"/>
        <end position="82"/>
    </location>
</feature>
<evidence type="ECO:0000256" key="4">
    <source>
        <dbReference type="PROSITE-ProRule" id="PRU00335"/>
    </source>
</evidence>
<keyword evidence="7" id="KW-1185">Reference proteome</keyword>
<keyword evidence="3" id="KW-0804">Transcription</keyword>
<dbReference type="PRINTS" id="PR00455">
    <property type="entry name" value="HTHTETR"/>
</dbReference>
<keyword evidence="1" id="KW-0805">Transcription regulation</keyword>
<protein>
    <submittedName>
        <fullName evidence="6">Transcriptional regulator, TetR family</fullName>
    </submittedName>
</protein>
<evidence type="ECO:0000313" key="7">
    <source>
        <dbReference type="Proteomes" id="UP000003653"/>
    </source>
</evidence>
<sequence>MRENCRMPATDQPLGLRERKKIKTRHALRREAFRLFDENGYAATTVEQIAAAADVSPSTFFRYFGSKESLLLADDLDPLILAAFDAQPPELSPSQAIRRAYASTMAGLSPEQLEFENARQRLIFSIPELKAALYDEYYRTVNVMAEAIARRIGRRATDFEVRVFVGAMVGAMMAAFDSAPQTADTVYRALDFLDAGMPLGEAAQPRGGGRRGRGTR</sequence>
<comment type="caution">
    <text evidence="6">The sequence shown here is derived from an EMBL/GenBank/DDBJ whole genome shotgun (WGS) entry which is preliminary data.</text>
</comment>
<dbReference type="HOGENOM" id="CLU_069356_2_2_11"/>
<dbReference type="InterPro" id="IPR009057">
    <property type="entry name" value="Homeodomain-like_sf"/>
</dbReference>
<dbReference type="eggNOG" id="COG1309">
    <property type="taxonomic scope" value="Bacteria"/>
</dbReference>
<accession>D5PAZ2</accession>
<dbReference type="PANTHER" id="PTHR30055">
    <property type="entry name" value="HTH-TYPE TRANSCRIPTIONAL REGULATOR RUTR"/>
    <property type="match status" value="1"/>
</dbReference>
<gene>
    <name evidence="6" type="ORF">HMPREF0591_3336</name>
</gene>
<evidence type="ECO:0000256" key="2">
    <source>
        <dbReference type="ARBA" id="ARBA00023125"/>
    </source>
</evidence>
<dbReference type="InterPro" id="IPR001647">
    <property type="entry name" value="HTH_TetR"/>
</dbReference>
<dbReference type="Gene3D" id="1.10.357.10">
    <property type="entry name" value="Tetracycline Repressor, domain 2"/>
    <property type="match status" value="1"/>
</dbReference>
<evidence type="ECO:0000313" key="6">
    <source>
        <dbReference type="EMBL" id="EFG76774.1"/>
    </source>
</evidence>
<name>D5PAZ2_9MYCO</name>
<evidence type="ECO:0000259" key="5">
    <source>
        <dbReference type="PROSITE" id="PS50977"/>
    </source>
</evidence>
<dbReference type="Pfam" id="PF17754">
    <property type="entry name" value="TetR_C_14"/>
    <property type="match status" value="1"/>
</dbReference>
<dbReference type="Pfam" id="PF00440">
    <property type="entry name" value="TetR_N"/>
    <property type="match status" value="1"/>
</dbReference>
<dbReference type="GO" id="GO:0003700">
    <property type="term" value="F:DNA-binding transcription factor activity"/>
    <property type="evidence" value="ECO:0007669"/>
    <property type="project" value="TreeGrafter"/>
</dbReference>
<dbReference type="Gene3D" id="1.10.10.60">
    <property type="entry name" value="Homeodomain-like"/>
    <property type="match status" value="1"/>
</dbReference>
<dbReference type="GO" id="GO:0000976">
    <property type="term" value="F:transcription cis-regulatory region binding"/>
    <property type="evidence" value="ECO:0007669"/>
    <property type="project" value="TreeGrafter"/>
</dbReference>
<dbReference type="InterPro" id="IPR050109">
    <property type="entry name" value="HTH-type_TetR-like_transc_reg"/>
</dbReference>
<dbReference type="Proteomes" id="UP000003653">
    <property type="component" value="Unassembled WGS sequence"/>
</dbReference>
<dbReference type="PROSITE" id="PS50977">
    <property type="entry name" value="HTH_TETR_2"/>
    <property type="match status" value="1"/>
</dbReference>
<dbReference type="PANTHER" id="PTHR30055:SF234">
    <property type="entry name" value="HTH-TYPE TRANSCRIPTIONAL REGULATOR BETI"/>
    <property type="match status" value="1"/>
</dbReference>
<dbReference type="SUPFAM" id="SSF46689">
    <property type="entry name" value="Homeodomain-like"/>
    <property type="match status" value="1"/>
</dbReference>
<evidence type="ECO:0000256" key="1">
    <source>
        <dbReference type="ARBA" id="ARBA00023015"/>
    </source>
</evidence>
<keyword evidence="2 4" id="KW-0238">DNA-binding</keyword>
<feature type="DNA-binding region" description="H-T-H motif" evidence="4">
    <location>
        <begin position="45"/>
        <end position="64"/>
    </location>
</feature>
<organism evidence="6 7">
    <name type="scientific">Mycobacterium parascrofulaceum ATCC BAA-614</name>
    <dbReference type="NCBI Taxonomy" id="525368"/>
    <lineage>
        <taxon>Bacteria</taxon>
        <taxon>Bacillati</taxon>
        <taxon>Actinomycetota</taxon>
        <taxon>Actinomycetes</taxon>
        <taxon>Mycobacteriales</taxon>
        <taxon>Mycobacteriaceae</taxon>
        <taxon>Mycobacterium</taxon>
        <taxon>Mycobacterium simiae complex</taxon>
    </lineage>
</organism>
<evidence type="ECO:0000256" key="3">
    <source>
        <dbReference type="ARBA" id="ARBA00023163"/>
    </source>
</evidence>